<keyword evidence="6" id="KW-0411">Iron-sulfur</keyword>
<organism evidence="9 10">
    <name type="scientific">Candidatus Iainarchaeum sp</name>
    <dbReference type="NCBI Taxonomy" id="3101447"/>
    <lineage>
        <taxon>Archaea</taxon>
        <taxon>Candidatus Iainarchaeota</taxon>
        <taxon>Candidatus Iainarchaeia</taxon>
        <taxon>Candidatus Iainarchaeales</taxon>
        <taxon>Candidatus Iainarchaeaceae</taxon>
        <taxon>Candidatus Iainarchaeum</taxon>
    </lineage>
</organism>
<evidence type="ECO:0000259" key="8">
    <source>
        <dbReference type="Pfam" id="PF03167"/>
    </source>
</evidence>
<sequence length="106" mass="12185">CYLPENRATKEQIKTCKHYLDVQLEIIKPKIIVPLGNVALQYVAEKFNIGSDRISKIHGKLFNAKASWGKVKIVPMYHPAAALRNGGLRKMLETDWRRLRELLKNS</sequence>
<evidence type="ECO:0000313" key="9">
    <source>
        <dbReference type="EMBL" id="RLG69598.1"/>
    </source>
</evidence>
<dbReference type="PANTHER" id="PTHR33693">
    <property type="entry name" value="TYPE-5 URACIL-DNA GLYCOSYLASE"/>
    <property type="match status" value="1"/>
</dbReference>
<dbReference type="AlphaFoldDB" id="A0A497JFJ7"/>
<evidence type="ECO:0000256" key="3">
    <source>
        <dbReference type="ARBA" id="ARBA00022763"/>
    </source>
</evidence>
<gene>
    <name evidence="9" type="ORF">DRO07_01970</name>
</gene>
<keyword evidence="1" id="KW-0004">4Fe-4S</keyword>
<dbReference type="PANTHER" id="PTHR33693:SF1">
    <property type="entry name" value="TYPE-4 URACIL-DNA GLYCOSYLASE"/>
    <property type="match status" value="1"/>
</dbReference>
<dbReference type="Pfam" id="PF03167">
    <property type="entry name" value="UDG"/>
    <property type="match status" value="1"/>
</dbReference>
<comment type="caution">
    <text evidence="9">The sequence shown here is derived from an EMBL/GenBank/DDBJ whole genome shotgun (WGS) entry which is preliminary data.</text>
</comment>
<keyword evidence="4" id="KW-0378">Hydrolase</keyword>
<feature type="non-terminal residue" evidence="9">
    <location>
        <position position="1"/>
    </location>
</feature>
<protein>
    <submittedName>
        <fullName evidence="9">Uracil-DNA glycosylase</fullName>
    </submittedName>
</protein>
<evidence type="ECO:0000256" key="5">
    <source>
        <dbReference type="ARBA" id="ARBA00023004"/>
    </source>
</evidence>
<evidence type="ECO:0000256" key="4">
    <source>
        <dbReference type="ARBA" id="ARBA00022801"/>
    </source>
</evidence>
<dbReference type="Gene3D" id="3.40.470.10">
    <property type="entry name" value="Uracil-DNA glycosylase-like domain"/>
    <property type="match status" value="1"/>
</dbReference>
<dbReference type="GO" id="GO:0006281">
    <property type="term" value="P:DNA repair"/>
    <property type="evidence" value="ECO:0007669"/>
    <property type="project" value="UniProtKB-KW"/>
</dbReference>
<dbReference type="GO" id="GO:0046872">
    <property type="term" value="F:metal ion binding"/>
    <property type="evidence" value="ECO:0007669"/>
    <property type="project" value="UniProtKB-KW"/>
</dbReference>
<proteinExistence type="predicted"/>
<dbReference type="SUPFAM" id="SSF52141">
    <property type="entry name" value="Uracil-DNA glycosylase-like"/>
    <property type="match status" value="1"/>
</dbReference>
<evidence type="ECO:0000313" key="10">
    <source>
        <dbReference type="Proteomes" id="UP000277633"/>
    </source>
</evidence>
<keyword evidence="7" id="KW-0234">DNA repair</keyword>
<evidence type="ECO:0000256" key="1">
    <source>
        <dbReference type="ARBA" id="ARBA00022485"/>
    </source>
</evidence>
<keyword evidence="3" id="KW-0227">DNA damage</keyword>
<keyword evidence="5" id="KW-0408">Iron</keyword>
<evidence type="ECO:0000256" key="2">
    <source>
        <dbReference type="ARBA" id="ARBA00022723"/>
    </source>
</evidence>
<dbReference type="GO" id="GO:0051539">
    <property type="term" value="F:4 iron, 4 sulfur cluster binding"/>
    <property type="evidence" value="ECO:0007669"/>
    <property type="project" value="UniProtKB-KW"/>
</dbReference>
<dbReference type="Proteomes" id="UP000277633">
    <property type="component" value="Unassembled WGS sequence"/>
</dbReference>
<dbReference type="GO" id="GO:0097506">
    <property type="term" value="F:deaminated base DNA N-glycosylase activity"/>
    <property type="evidence" value="ECO:0007669"/>
    <property type="project" value="UniProtKB-ARBA"/>
</dbReference>
<dbReference type="InterPro" id="IPR051536">
    <property type="entry name" value="UDG_Type-4/5"/>
</dbReference>
<evidence type="ECO:0000256" key="7">
    <source>
        <dbReference type="ARBA" id="ARBA00023204"/>
    </source>
</evidence>
<evidence type="ECO:0000256" key="6">
    <source>
        <dbReference type="ARBA" id="ARBA00023014"/>
    </source>
</evidence>
<accession>A0A497JFJ7</accession>
<keyword evidence="2" id="KW-0479">Metal-binding</keyword>
<name>A0A497JFJ7_9ARCH</name>
<feature type="domain" description="Uracil-DNA glycosylase-like" evidence="8">
    <location>
        <begin position="4"/>
        <end position="99"/>
    </location>
</feature>
<dbReference type="InterPro" id="IPR005122">
    <property type="entry name" value="Uracil-DNA_glycosylase-like"/>
</dbReference>
<reference evidence="9 10" key="1">
    <citation type="submission" date="2018-06" db="EMBL/GenBank/DDBJ databases">
        <title>Extensive metabolic versatility and redundancy in microbially diverse, dynamic hydrothermal sediments.</title>
        <authorList>
            <person name="Dombrowski N."/>
            <person name="Teske A."/>
            <person name="Baker B.J."/>
        </authorList>
    </citation>
    <scope>NUCLEOTIDE SEQUENCE [LARGE SCALE GENOMIC DNA]</scope>
    <source>
        <strain evidence="9">B9_G13</strain>
    </source>
</reference>
<dbReference type="EMBL" id="QMWO01000062">
    <property type="protein sequence ID" value="RLG69598.1"/>
    <property type="molecule type" value="Genomic_DNA"/>
</dbReference>
<dbReference type="InterPro" id="IPR036895">
    <property type="entry name" value="Uracil-DNA_glycosylase-like_sf"/>
</dbReference>